<dbReference type="PANTHER" id="PTHR47843:SF5">
    <property type="entry name" value="BTB_POZ DOMAIN PROTEIN"/>
    <property type="match status" value="1"/>
</dbReference>
<evidence type="ECO:0008006" key="4">
    <source>
        <dbReference type="Google" id="ProtNLM"/>
    </source>
</evidence>
<accession>A0A8H3IYZ4</accession>
<protein>
    <recommendedName>
        <fullName evidence="4">BTB domain-containing protein</fullName>
    </recommendedName>
</protein>
<organism evidence="2 3">
    <name type="scientific">Imshaugia aleurites</name>
    <dbReference type="NCBI Taxonomy" id="172621"/>
    <lineage>
        <taxon>Eukaryota</taxon>
        <taxon>Fungi</taxon>
        <taxon>Dikarya</taxon>
        <taxon>Ascomycota</taxon>
        <taxon>Pezizomycotina</taxon>
        <taxon>Lecanoromycetes</taxon>
        <taxon>OSLEUM clade</taxon>
        <taxon>Lecanoromycetidae</taxon>
        <taxon>Lecanorales</taxon>
        <taxon>Lecanorineae</taxon>
        <taxon>Parmeliaceae</taxon>
        <taxon>Imshaugia</taxon>
    </lineage>
</organism>
<dbReference type="InterPro" id="IPR011333">
    <property type="entry name" value="SKP1/BTB/POZ_sf"/>
</dbReference>
<keyword evidence="3" id="KW-1185">Reference proteome</keyword>
<gene>
    <name evidence="2" type="ORF">IMSHALPRED_010185</name>
</gene>
<dbReference type="Gene3D" id="3.30.710.10">
    <property type="entry name" value="Potassium Channel Kv1.1, Chain A"/>
    <property type="match status" value="1"/>
</dbReference>
<dbReference type="CDD" id="cd18186">
    <property type="entry name" value="BTB_POZ_ZBTB_KLHL-like"/>
    <property type="match status" value="1"/>
</dbReference>
<feature type="region of interest" description="Disordered" evidence="1">
    <location>
        <begin position="86"/>
        <end position="113"/>
    </location>
</feature>
<evidence type="ECO:0000313" key="3">
    <source>
        <dbReference type="Proteomes" id="UP000664534"/>
    </source>
</evidence>
<reference evidence="2" key="1">
    <citation type="submission" date="2021-03" db="EMBL/GenBank/DDBJ databases">
        <authorList>
            <person name="Tagirdzhanova G."/>
        </authorList>
    </citation>
    <scope>NUCLEOTIDE SEQUENCE</scope>
</reference>
<dbReference type="SUPFAM" id="SSF54695">
    <property type="entry name" value="POZ domain"/>
    <property type="match status" value="1"/>
</dbReference>
<comment type="caution">
    <text evidence="2">The sequence shown here is derived from an EMBL/GenBank/DDBJ whole genome shotgun (WGS) entry which is preliminary data.</text>
</comment>
<dbReference type="EMBL" id="CAJPDT010000083">
    <property type="protein sequence ID" value="CAF9935330.1"/>
    <property type="molecule type" value="Genomic_DNA"/>
</dbReference>
<dbReference type="OrthoDB" id="9997739at2759"/>
<sequence length="296" mass="33460">MTDRSKSVYASAPFKFIVDGEPLYIHADLVSLHSKPLDRLINGPMAEAQKGFATLEDVDEGTFIRFIEWAHRGFYTAAEYSTLVEEDPDTAGSRTDDDQASNNGAIPDAEDKPEALLDEDDWAGYQAPVKKNKSKGIKLSHNPPPPTAREDLIQSFVSRKPVERKSAIGIPPPRRNQSSAEDYSDVFLSHARLYVFAEKYDIQPLKMLALDELHAVLAIFTLYLERTEDIVDLLRYVYANTGEPREGVEDMRTLMTHYVGYEMETLIKDTNFRDLMIEDQGDLLGDFMDMVGKRIS</sequence>
<proteinExistence type="predicted"/>
<dbReference type="PANTHER" id="PTHR47843">
    <property type="entry name" value="BTB DOMAIN-CONTAINING PROTEIN-RELATED"/>
    <property type="match status" value="1"/>
</dbReference>
<dbReference type="AlphaFoldDB" id="A0A8H3IYZ4"/>
<name>A0A8H3IYZ4_9LECA</name>
<evidence type="ECO:0000256" key="1">
    <source>
        <dbReference type="SAM" id="MobiDB-lite"/>
    </source>
</evidence>
<evidence type="ECO:0000313" key="2">
    <source>
        <dbReference type="EMBL" id="CAF9935330.1"/>
    </source>
</evidence>
<dbReference type="Proteomes" id="UP000664534">
    <property type="component" value="Unassembled WGS sequence"/>
</dbReference>